<keyword evidence="4" id="KW-0520">NAD</keyword>
<evidence type="ECO:0000259" key="6">
    <source>
        <dbReference type="Pfam" id="PF00389"/>
    </source>
</evidence>
<dbReference type="Pfam" id="PF00389">
    <property type="entry name" value="2-Hacid_dh"/>
    <property type="match status" value="1"/>
</dbReference>
<protein>
    <submittedName>
        <fullName evidence="8">Hydroxyacid dehydrogenase</fullName>
    </submittedName>
</protein>
<dbReference type="SUPFAM" id="SSF51735">
    <property type="entry name" value="NAD(P)-binding Rossmann-fold domains"/>
    <property type="match status" value="1"/>
</dbReference>
<dbReference type="InterPro" id="IPR050857">
    <property type="entry name" value="D-2-hydroxyacid_DH"/>
</dbReference>
<evidence type="ECO:0000256" key="5">
    <source>
        <dbReference type="RuleBase" id="RU003719"/>
    </source>
</evidence>
<feature type="domain" description="D-isomer specific 2-hydroxyacid dehydrogenase catalytic" evidence="6">
    <location>
        <begin position="4"/>
        <end position="323"/>
    </location>
</feature>
<organism evidence="8 9">
    <name type="scientific">Candidatus Andersenbacteria bacterium CG10_big_fil_rev_8_21_14_0_10_54_11</name>
    <dbReference type="NCBI Taxonomy" id="1974485"/>
    <lineage>
        <taxon>Bacteria</taxon>
        <taxon>Candidatus Anderseniibacteriota</taxon>
    </lineage>
</organism>
<feature type="domain" description="D-isomer specific 2-hydroxyacid dehydrogenase NAD-binding" evidence="7">
    <location>
        <begin position="111"/>
        <end position="299"/>
    </location>
</feature>
<keyword evidence="3 5" id="KW-0560">Oxidoreductase</keyword>
<dbReference type="PANTHER" id="PTHR42789">
    <property type="entry name" value="D-ISOMER SPECIFIC 2-HYDROXYACID DEHYDROGENASE FAMILY PROTEIN (AFU_ORTHOLOGUE AFUA_6G10090)"/>
    <property type="match status" value="1"/>
</dbReference>
<dbReference type="GO" id="GO:0051287">
    <property type="term" value="F:NAD binding"/>
    <property type="evidence" value="ECO:0007669"/>
    <property type="project" value="InterPro"/>
</dbReference>
<evidence type="ECO:0000256" key="4">
    <source>
        <dbReference type="ARBA" id="ARBA00023027"/>
    </source>
</evidence>
<accession>A0A2M6WZ94</accession>
<dbReference type="InterPro" id="IPR036291">
    <property type="entry name" value="NAD(P)-bd_dom_sf"/>
</dbReference>
<evidence type="ECO:0000256" key="3">
    <source>
        <dbReference type="ARBA" id="ARBA00023002"/>
    </source>
</evidence>
<gene>
    <name evidence="8" type="ORF">COT71_02455</name>
</gene>
<comment type="caution">
    <text evidence="8">The sequence shown here is derived from an EMBL/GenBank/DDBJ whole genome shotgun (WGS) entry which is preliminary data.</text>
</comment>
<dbReference type="PROSITE" id="PS00065">
    <property type="entry name" value="D_2_HYDROXYACID_DH_1"/>
    <property type="match status" value="1"/>
</dbReference>
<keyword evidence="2" id="KW-0028">Amino-acid biosynthesis</keyword>
<name>A0A2M6WZ94_9BACT</name>
<dbReference type="SUPFAM" id="SSF52283">
    <property type="entry name" value="Formate/glycerate dehydrogenase catalytic domain-like"/>
    <property type="match status" value="1"/>
</dbReference>
<dbReference type="GO" id="GO:0016616">
    <property type="term" value="F:oxidoreductase activity, acting on the CH-OH group of donors, NAD or NADP as acceptor"/>
    <property type="evidence" value="ECO:0007669"/>
    <property type="project" value="InterPro"/>
</dbReference>
<evidence type="ECO:0000259" key="7">
    <source>
        <dbReference type="Pfam" id="PF02826"/>
    </source>
</evidence>
<evidence type="ECO:0000313" key="9">
    <source>
        <dbReference type="Proteomes" id="UP000230731"/>
    </source>
</evidence>
<dbReference type="PROSITE" id="PS00671">
    <property type="entry name" value="D_2_HYDROXYACID_DH_3"/>
    <property type="match status" value="1"/>
</dbReference>
<evidence type="ECO:0000313" key="8">
    <source>
        <dbReference type="EMBL" id="PIT98099.1"/>
    </source>
</evidence>
<dbReference type="AlphaFoldDB" id="A0A2M6WZ94"/>
<evidence type="ECO:0000256" key="2">
    <source>
        <dbReference type="ARBA" id="ARBA00022605"/>
    </source>
</evidence>
<reference evidence="9" key="1">
    <citation type="submission" date="2017-09" db="EMBL/GenBank/DDBJ databases">
        <title>Depth-based differentiation of microbial function through sediment-hosted aquifers and enrichment of novel symbionts in the deep terrestrial subsurface.</title>
        <authorList>
            <person name="Probst A.J."/>
            <person name="Ladd B."/>
            <person name="Jarett J.K."/>
            <person name="Geller-Mcgrath D.E."/>
            <person name="Sieber C.M.K."/>
            <person name="Emerson J.B."/>
            <person name="Anantharaman K."/>
            <person name="Thomas B.C."/>
            <person name="Malmstrom R."/>
            <person name="Stieglmeier M."/>
            <person name="Klingl A."/>
            <person name="Woyke T."/>
            <person name="Ryan C.M."/>
            <person name="Banfield J.F."/>
        </authorList>
    </citation>
    <scope>NUCLEOTIDE SEQUENCE [LARGE SCALE GENOMIC DNA]</scope>
</reference>
<dbReference type="Proteomes" id="UP000230731">
    <property type="component" value="Unassembled WGS sequence"/>
</dbReference>
<dbReference type="EMBL" id="PEZP01000031">
    <property type="protein sequence ID" value="PIT98099.1"/>
    <property type="molecule type" value="Genomic_DNA"/>
</dbReference>
<proteinExistence type="inferred from homology"/>
<dbReference type="PANTHER" id="PTHR42789:SF1">
    <property type="entry name" value="D-ISOMER SPECIFIC 2-HYDROXYACID DEHYDROGENASE FAMILY PROTEIN (AFU_ORTHOLOGUE AFUA_6G10090)"/>
    <property type="match status" value="1"/>
</dbReference>
<dbReference type="InterPro" id="IPR006139">
    <property type="entry name" value="D-isomer_2_OHA_DH_cat_dom"/>
</dbReference>
<dbReference type="Pfam" id="PF02826">
    <property type="entry name" value="2-Hacid_dh_C"/>
    <property type="match status" value="1"/>
</dbReference>
<comment type="similarity">
    <text evidence="1 5">Belongs to the D-isomer specific 2-hydroxyacid dehydrogenase family.</text>
</comment>
<dbReference type="GO" id="GO:0008652">
    <property type="term" value="P:amino acid biosynthetic process"/>
    <property type="evidence" value="ECO:0007669"/>
    <property type="project" value="UniProtKB-KW"/>
</dbReference>
<evidence type="ECO:0000256" key="1">
    <source>
        <dbReference type="ARBA" id="ARBA00005854"/>
    </source>
</evidence>
<dbReference type="InterPro" id="IPR029753">
    <property type="entry name" value="D-isomer_DH_CS"/>
</dbReference>
<sequence>MRILITESKNFSERALARLRDAGMAVDLEQCDYARALEIIDHYDGVICRLGVHFDRPLLEQARRLKFIATLTTGTDHIDEAYVAERGIAVLSLKGETEFLETITPTAELAFGLMLMLLRNIEPALSSARAGEWDRERFVGREVKGKVVGVVGLGRLGRMMARYAAAFGAKVVYYDPFVDATEYERVGRLAELAAQTDVISVHVHLNEETRGMVDTAFFSVCKPGAVFINTSRGAVVDEAALLAALQSGRLAGAGLDVLTNEIQSLREASADKNGGKEIGGRLIEYATSHDNLLITPHIGGATHDAMRAAEEFLARKILAWARESVISN</sequence>
<dbReference type="InterPro" id="IPR029752">
    <property type="entry name" value="D-isomer_DH_CS1"/>
</dbReference>
<dbReference type="InterPro" id="IPR006140">
    <property type="entry name" value="D-isomer_DH_NAD-bd"/>
</dbReference>
<dbReference type="Gene3D" id="3.40.50.720">
    <property type="entry name" value="NAD(P)-binding Rossmann-like Domain"/>
    <property type="match status" value="2"/>
</dbReference>